<dbReference type="EMBL" id="KL596866">
    <property type="protein sequence ID" value="KER23071.1"/>
    <property type="molecule type" value="Genomic_DNA"/>
</dbReference>
<dbReference type="Proteomes" id="UP000054324">
    <property type="component" value="Unassembled WGS sequence"/>
</dbReference>
<evidence type="ECO:0000313" key="2">
    <source>
        <dbReference type="Proteomes" id="UP000054324"/>
    </source>
</evidence>
<dbReference type="OrthoDB" id="10335832at2759"/>
<proteinExistence type="predicted"/>
<protein>
    <submittedName>
        <fullName evidence="1">Uncharacterized protein</fullName>
    </submittedName>
</protein>
<dbReference type="AlphaFoldDB" id="A0A074Z7A8"/>
<dbReference type="RefSeq" id="XP_009173181.1">
    <property type="nucleotide sequence ID" value="XM_009174917.1"/>
</dbReference>
<reference evidence="1 2" key="1">
    <citation type="submission" date="2013-11" db="EMBL/GenBank/DDBJ databases">
        <title>Opisthorchis viverrini - life in the bile duct.</title>
        <authorList>
            <person name="Young N.D."/>
            <person name="Nagarajan N."/>
            <person name="Lin S.J."/>
            <person name="Korhonen P.K."/>
            <person name="Jex A.R."/>
            <person name="Hall R.S."/>
            <person name="Safavi-Hemami H."/>
            <person name="Kaewkong W."/>
            <person name="Bertrand D."/>
            <person name="Gao S."/>
            <person name="Seet Q."/>
            <person name="Wongkham S."/>
            <person name="Teh B.T."/>
            <person name="Wongkham C."/>
            <person name="Intapan P.M."/>
            <person name="Maleewong W."/>
            <person name="Yang X."/>
            <person name="Hu M."/>
            <person name="Wang Z."/>
            <person name="Hofmann A."/>
            <person name="Sternberg P.W."/>
            <person name="Tan P."/>
            <person name="Wang J."/>
            <person name="Gasser R.B."/>
        </authorList>
    </citation>
    <scope>NUCLEOTIDE SEQUENCE [LARGE SCALE GENOMIC DNA]</scope>
</reference>
<dbReference type="STRING" id="6198.A0A074Z7A8"/>
<keyword evidence="2" id="KW-1185">Reference proteome</keyword>
<dbReference type="CTD" id="20323149"/>
<dbReference type="GeneID" id="20323149"/>
<accession>A0A074Z7A8</accession>
<sequence>MKEIMKCLGAVGDTRLPGWGPRDPHCAWLETLQNMAANRCQWRSCCQFLSRLPEQLFGFAHLIKTASRLDFGMSLKVTKR</sequence>
<dbReference type="KEGG" id="ovi:T265_08970"/>
<organism evidence="1 2">
    <name type="scientific">Opisthorchis viverrini</name>
    <name type="common">Southeast Asian liver fluke</name>
    <dbReference type="NCBI Taxonomy" id="6198"/>
    <lineage>
        <taxon>Eukaryota</taxon>
        <taxon>Metazoa</taxon>
        <taxon>Spiralia</taxon>
        <taxon>Lophotrochozoa</taxon>
        <taxon>Platyhelminthes</taxon>
        <taxon>Trematoda</taxon>
        <taxon>Digenea</taxon>
        <taxon>Opisthorchiida</taxon>
        <taxon>Opisthorchiata</taxon>
        <taxon>Opisthorchiidae</taxon>
        <taxon>Opisthorchis</taxon>
    </lineage>
</organism>
<evidence type="ECO:0000313" key="1">
    <source>
        <dbReference type="EMBL" id="KER23071.1"/>
    </source>
</evidence>
<gene>
    <name evidence="1" type="ORF">T265_08970</name>
</gene>
<name>A0A074Z7A8_OPIVI</name>